<dbReference type="InterPro" id="IPR050447">
    <property type="entry name" value="Erg6_SMT_methyltransf"/>
</dbReference>
<keyword evidence="6" id="KW-1185">Reference proteome</keyword>
<comment type="similarity">
    <text evidence="2">Belongs to the class I-like SAM-binding methyltransferase superfamily. Erg6/SMT family.</text>
</comment>
<evidence type="ECO:0000259" key="4">
    <source>
        <dbReference type="Pfam" id="PF13847"/>
    </source>
</evidence>
<dbReference type="PANTHER" id="PTHR44068:SF1">
    <property type="entry name" value="HYPOTHETICAL LOC100005854"/>
    <property type="match status" value="1"/>
</dbReference>
<evidence type="ECO:0000256" key="2">
    <source>
        <dbReference type="ARBA" id="ARBA00038188"/>
    </source>
</evidence>
<dbReference type="SUPFAM" id="SSF53335">
    <property type="entry name" value="S-adenosyl-L-methionine-dependent methyltransferases"/>
    <property type="match status" value="1"/>
</dbReference>
<dbReference type="GO" id="GO:0005783">
    <property type="term" value="C:endoplasmic reticulum"/>
    <property type="evidence" value="ECO:0007669"/>
    <property type="project" value="TreeGrafter"/>
</dbReference>
<evidence type="ECO:0000313" key="5">
    <source>
        <dbReference type="EMBL" id="OXV09203.1"/>
    </source>
</evidence>
<feature type="domain" description="Methyltransferase" evidence="4">
    <location>
        <begin position="55"/>
        <end position="183"/>
    </location>
</feature>
<dbReference type="Gene3D" id="3.40.50.150">
    <property type="entry name" value="Vaccinia Virus protein VP39"/>
    <property type="match status" value="1"/>
</dbReference>
<dbReference type="Pfam" id="PF13847">
    <property type="entry name" value="Methyltransf_31"/>
    <property type="match status" value="1"/>
</dbReference>
<protein>
    <recommendedName>
        <fullName evidence="4">Methyltransferase domain-containing protein</fullName>
    </recommendedName>
</protein>
<dbReference type="CDD" id="cd02440">
    <property type="entry name" value="AdoMet_MTases"/>
    <property type="match status" value="1"/>
</dbReference>
<keyword evidence="1" id="KW-0808">Transferase</keyword>
<proteinExistence type="inferred from homology"/>
<evidence type="ECO:0000256" key="1">
    <source>
        <dbReference type="ARBA" id="ARBA00022679"/>
    </source>
</evidence>
<comment type="caution">
    <text evidence="5">The sequence shown here is derived from an EMBL/GenBank/DDBJ whole genome shotgun (WGS) entry which is preliminary data.</text>
</comment>
<gene>
    <name evidence="5" type="ORF">Egran_03034</name>
</gene>
<organism evidence="5 6">
    <name type="scientific">Elaphomyces granulatus</name>
    <dbReference type="NCBI Taxonomy" id="519963"/>
    <lineage>
        <taxon>Eukaryota</taxon>
        <taxon>Fungi</taxon>
        <taxon>Dikarya</taxon>
        <taxon>Ascomycota</taxon>
        <taxon>Pezizomycotina</taxon>
        <taxon>Eurotiomycetes</taxon>
        <taxon>Eurotiomycetidae</taxon>
        <taxon>Eurotiales</taxon>
        <taxon>Elaphomycetaceae</taxon>
        <taxon>Elaphomyces</taxon>
    </lineage>
</organism>
<dbReference type="OrthoDB" id="10017101at2759"/>
<dbReference type="GO" id="GO:0016126">
    <property type="term" value="P:sterol biosynthetic process"/>
    <property type="evidence" value="ECO:0007669"/>
    <property type="project" value="TreeGrafter"/>
</dbReference>
<accession>A0A232LYF6</accession>
<reference evidence="5 6" key="1">
    <citation type="journal article" date="2015" name="Environ. Microbiol.">
        <title>Metagenome sequence of Elaphomyces granulatus from sporocarp tissue reveals Ascomycota ectomycorrhizal fingerprints of genome expansion and a Proteobacteria-rich microbiome.</title>
        <authorList>
            <person name="Quandt C.A."/>
            <person name="Kohler A."/>
            <person name="Hesse C.N."/>
            <person name="Sharpton T.J."/>
            <person name="Martin F."/>
            <person name="Spatafora J.W."/>
        </authorList>
    </citation>
    <scope>NUCLEOTIDE SEQUENCE [LARGE SCALE GENOMIC DNA]</scope>
    <source>
        <strain evidence="5 6">OSC145934</strain>
    </source>
</reference>
<dbReference type="Proteomes" id="UP000243515">
    <property type="component" value="Unassembled WGS sequence"/>
</dbReference>
<feature type="region of interest" description="Disordered" evidence="3">
    <location>
        <begin position="1"/>
        <end position="24"/>
    </location>
</feature>
<dbReference type="InterPro" id="IPR029063">
    <property type="entry name" value="SAM-dependent_MTases_sf"/>
</dbReference>
<name>A0A232LYF6_9EURO</name>
<evidence type="ECO:0000313" key="6">
    <source>
        <dbReference type="Proteomes" id="UP000243515"/>
    </source>
</evidence>
<dbReference type="InterPro" id="IPR025714">
    <property type="entry name" value="Methyltranfer_dom"/>
</dbReference>
<dbReference type="EMBL" id="NPHW01003653">
    <property type="protein sequence ID" value="OXV09203.1"/>
    <property type="molecule type" value="Genomic_DNA"/>
</dbReference>
<evidence type="ECO:0000256" key="3">
    <source>
        <dbReference type="SAM" id="MobiDB-lite"/>
    </source>
</evidence>
<sequence>MMEIAAQTAMTPISPAKENKDSDTYSWGHDPAMLNLYQWRQVTNSAPHLIPHLRPGLKILDVGCGPGTITIDLAQRVLPGGHVTGVDYKAEPLEPARALAQKKGITNVRFAVADVLDLRDFADASFDIVYAHQVVQHVQDPVRAIREMSRVVKPGGIVALRESVNMSWYPELDGMRKWYSLYKQLGKELGGNPDGGLALHAWTKEAGFDREAITCSAGVWCFSTPEEKKFWGNNASERTSSPDFKEKTVGKNICTEEELKQILQGWEDWQQSEDSWFLITHAEVVARKPVG</sequence>
<dbReference type="GO" id="GO:0003838">
    <property type="term" value="F:sterol 24-C-methyltransferase activity"/>
    <property type="evidence" value="ECO:0007669"/>
    <property type="project" value="TreeGrafter"/>
</dbReference>
<dbReference type="AlphaFoldDB" id="A0A232LYF6"/>
<dbReference type="PANTHER" id="PTHR44068">
    <property type="entry name" value="ZGC:194242"/>
    <property type="match status" value="1"/>
</dbReference>